<accession>A0A7S3L4N8</accession>
<evidence type="ECO:0000256" key="1">
    <source>
        <dbReference type="SAM" id="Phobius"/>
    </source>
</evidence>
<keyword evidence="1" id="KW-1133">Transmembrane helix</keyword>
<dbReference type="InterPro" id="IPR037219">
    <property type="entry name" value="Peptidase_M41-like"/>
</dbReference>
<dbReference type="GO" id="GO:0004222">
    <property type="term" value="F:metalloendopeptidase activity"/>
    <property type="evidence" value="ECO:0007669"/>
    <property type="project" value="InterPro"/>
</dbReference>
<sequence length="399" mass="42910">MPTTRYTHHIQATSVLEFYSNPGSYAVRSHSFQSSSSNQSNMKFCLLSVLSLASSATAFSVARTSLGRPKSSLRSTPTEDDIAALRAAAAKAREEASKLSSELGKNVEMTATVPKKSFDEFKQMLPTLIKESDAGKQAEQWNDLKASKTISLFGQANLRTFPVSLSMLEQRTGLTPETIGLQSTAVDLDDFKYATLWVLGGCSIGGVASLALLPENIGATLCYLFAIVPILFLGIGSTAPEFIASAIANLKGTAPDVVPVEDRICRHEAAHFVCGYLCGLPITGYSVSDGVARVEFGVNNQKLSATEVAALSVTALSGLVAEAMEFKNAEGAQQDLLQLENVFRQSADFIGAADQQDLTRWGAFTAAQLLKTNQERYEKVVEAFKKQASVEECICLMES</sequence>
<reference evidence="2" key="1">
    <citation type="submission" date="2021-01" db="EMBL/GenBank/DDBJ databases">
        <authorList>
            <person name="Corre E."/>
            <person name="Pelletier E."/>
            <person name="Niang G."/>
            <person name="Scheremetjew M."/>
            <person name="Finn R."/>
            <person name="Kale V."/>
            <person name="Holt S."/>
            <person name="Cochrane G."/>
            <person name="Meng A."/>
            <person name="Brown T."/>
            <person name="Cohen L."/>
        </authorList>
    </citation>
    <scope>NUCLEOTIDE SEQUENCE</scope>
    <source>
        <strain evidence="2">CCMP127</strain>
    </source>
</reference>
<dbReference type="SUPFAM" id="SSF140990">
    <property type="entry name" value="FtsH protease domain-like"/>
    <property type="match status" value="1"/>
</dbReference>
<dbReference type="EMBL" id="HBIM01009225">
    <property type="protein sequence ID" value="CAE0410290.1"/>
    <property type="molecule type" value="Transcribed_RNA"/>
</dbReference>
<gene>
    <name evidence="2" type="ORF">ACOF00016_LOCUS7807</name>
</gene>
<dbReference type="PANTHER" id="PTHR33471:SF7">
    <property type="entry name" value="ATP-DEPENDENT ZINC METALLOPROTEASE-RELATED"/>
    <property type="match status" value="1"/>
</dbReference>
<dbReference type="PANTHER" id="PTHR33471">
    <property type="entry name" value="ATP-DEPENDENT ZINC METALLOPROTEASE-RELATED"/>
    <property type="match status" value="1"/>
</dbReference>
<feature type="transmembrane region" description="Helical" evidence="1">
    <location>
        <begin position="220"/>
        <end position="239"/>
    </location>
</feature>
<dbReference type="GO" id="GO:0004176">
    <property type="term" value="F:ATP-dependent peptidase activity"/>
    <property type="evidence" value="ECO:0007669"/>
    <property type="project" value="InterPro"/>
</dbReference>
<dbReference type="GO" id="GO:0005524">
    <property type="term" value="F:ATP binding"/>
    <property type="evidence" value="ECO:0007669"/>
    <property type="project" value="InterPro"/>
</dbReference>
<protein>
    <recommendedName>
        <fullName evidence="3">Peptidase M41 domain-containing protein</fullName>
    </recommendedName>
</protein>
<feature type="transmembrane region" description="Helical" evidence="1">
    <location>
        <begin position="194"/>
        <end position="213"/>
    </location>
</feature>
<evidence type="ECO:0008006" key="3">
    <source>
        <dbReference type="Google" id="ProtNLM"/>
    </source>
</evidence>
<dbReference type="AlphaFoldDB" id="A0A7S3L4N8"/>
<dbReference type="GO" id="GO:0006508">
    <property type="term" value="P:proteolysis"/>
    <property type="evidence" value="ECO:0007669"/>
    <property type="project" value="InterPro"/>
</dbReference>
<keyword evidence="1" id="KW-0472">Membrane</keyword>
<organism evidence="2">
    <name type="scientific">Amphora coffeiformis</name>
    <dbReference type="NCBI Taxonomy" id="265554"/>
    <lineage>
        <taxon>Eukaryota</taxon>
        <taxon>Sar</taxon>
        <taxon>Stramenopiles</taxon>
        <taxon>Ochrophyta</taxon>
        <taxon>Bacillariophyta</taxon>
        <taxon>Bacillariophyceae</taxon>
        <taxon>Bacillariophycidae</taxon>
        <taxon>Thalassiophysales</taxon>
        <taxon>Catenulaceae</taxon>
        <taxon>Amphora</taxon>
    </lineage>
</organism>
<keyword evidence="1" id="KW-0812">Transmembrane</keyword>
<proteinExistence type="predicted"/>
<name>A0A7S3L4N8_9STRA</name>
<evidence type="ECO:0000313" key="2">
    <source>
        <dbReference type="EMBL" id="CAE0410290.1"/>
    </source>
</evidence>